<dbReference type="Proteomes" id="UP000184204">
    <property type="component" value="Unassembled WGS sequence"/>
</dbReference>
<dbReference type="GO" id="GO:0003677">
    <property type="term" value="F:DNA binding"/>
    <property type="evidence" value="ECO:0007669"/>
    <property type="project" value="UniProtKB-KW"/>
</dbReference>
<keyword evidence="7" id="KW-1185">Reference proteome</keyword>
<dbReference type="PANTHER" id="PTHR43132:SF6">
    <property type="entry name" value="HTH-TYPE TRANSCRIPTIONAL REPRESSOR CZRA"/>
    <property type="match status" value="1"/>
</dbReference>
<dbReference type="GO" id="GO:0003700">
    <property type="term" value="F:DNA-binding transcription factor activity"/>
    <property type="evidence" value="ECO:0007669"/>
    <property type="project" value="InterPro"/>
</dbReference>
<dbReference type="KEGG" id="cpro:CPRO_26740"/>
<evidence type="ECO:0000313" key="7">
    <source>
        <dbReference type="Proteomes" id="UP000068026"/>
    </source>
</evidence>
<reference evidence="6" key="4">
    <citation type="submission" date="2016-11" db="EMBL/GenBank/DDBJ databases">
        <authorList>
            <person name="Varghese N."/>
            <person name="Submissions S."/>
        </authorList>
    </citation>
    <scope>NUCLEOTIDE SEQUENCE</scope>
    <source>
        <strain evidence="6">DSM 1682</strain>
    </source>
</reference>
<dbReference type="RefSeq" id="WP_066052699.1">
    <property type="nucleotide sequence ID" value="NZ_CP014223.1"/>
</dbReference>
<evidence type="ECO:0000313" key="6">
    <source>
        <dbReference type="EMBL" id="SHE54154.1"/>
    </source>
</evidence>
<dbReference type="AlphaFoldDB" id="A0A0X8VEJ1"/>
<keyword evidence="1" id="KW-0805">Transcription regulation</keyword>
<gene>
    <name evidence="5" type="ORF">CPRO_26740</name>
    <name evidence="6" type="ORF">SAMN02745151_01039</name>
</gene>
<sequence>MKHDTITPGDIHVLDEIEQDYLRDVAEFFKVFGDVTRIRLLQSLLAGEKNVGELADCLEMSQSAVSHQLRVLRQNLLVKYRKEGKTVFYSLDDEHVQTILEQGMTHIQHKRGYTE</sequence>
<protein>
    <submittedName>
        <fullName evidence="6">Transcriptional regulator, ArsR family</fullName>
    </submittedName>
</protein>
<dbReference type="SMART" id="SM00418">
    <property type="entry name" value="HTH_ARSR"/>
    <property type="match status" value="1"/>
</dbReference>
<reference evidence="8" key="3">
    <citation type="submission" date="2016-11" db="EMBL/GenBank/DDBJ databases">
        <authorList>
            <person name="Jaros S."/>
            <person name="Januszkiewicz K."/>
            <person name="Wedrychowicz H."/>
        </authorList>
    </citation>
    <scope>NUCLEOTIDE SEQUENCE [LARGE SCALE GENOMIC DNA]</scope>
    <source>
        <strain evidence="8">DSM 1682</strain>
    </source>
</reference>
<keyword evidence="3" id="KW-0804">Transcription</keyword>
<accession>A0A0X8VEJ1</accession>
<dbReference type="PROSITE" id="PS50987">
    <property type="entry name" value="HTH_ARSR_2"/>
    <property type="match status" value="1"/>
</dbReference>
<evidence type="ECO:0000256" key="3">
    <source>
        <dbReference type="ARBA" id="ARBA00023163"/>
    </source>
</evidence>
<dbReference type="NCBIfam" id="NF033788">
    <property type="entry name" value="HTH_metalloreg"/>
    <property type="match status" value="1"/>
</dbReference>
<proteinExistence type="predicted"/>
<name>A0A0X8VEJ1_ANAPI</name>
<dbReference type="Gene3D" id="1.10.10.10">
    <property type="entry name" value="Winged helix-like DNA-binding domain superfamily/Winged helix DNA-binding domain"/>
    <property type="match status" value="1"/>
</dbReference>
<evidence type="ECO:0000259" key="4">
    <source>
        <dbReference type="PROSITE" id="PS50987"/>
    </source>
</evidence>
<evidence type="ECO:0000313" key="5">
    <source>
        <dbReference type="EMBL" id="AMJ42222.1"/>
    </source>
</evidence>
<dbReference type="InterPro" id="IPR051011">
    <property type="entry name" value="Metal_resp_trans_reg"/>
</dbReference>
<reference evidence="5 7" key="1">
    <citation type="journal article" date="2016" name="Genome Announc.">
        <title>Complete Genome Sequence of the Amino Acid-Fermenting Clostridium propionicum X2 (DSM 1682).</title>
        <authorList>
            <person name="Poehlein A."/>
            <person name="Schlien K."/>
            <person name="Chowdhury N.P."/>
            <person name="Gottschalk G."/>
            <person name="Buckel W."/>
            <person name="Daniel R."/>
        </authorList>
    </citation>
    <scope>NUCLEOTIDE SEQUENCE [LARGE SCALE GENOMIC DNA]</scope>
    <source>
        <strain evidence="5 7">X2</strain>
    </source>
</reference>
<feature type="domain" description="HTH arsR-type" evidence="4">
    <location>
        <begin position="17"/>
        <end position="111"/>
    </location>
</feature>
<dbReference type="EMBL" id="CP014223">
    <property type="protein sequence ID" value="AMJ42222.1"/>
    <property type="molecule type" value="Genomic_DNA"/>
</dbReference>
<dbReference type="EMBL" id="FQUA01000003">
    <property type="protein sequence ID" value="SHE54154.1"/>
    <property type="molecule type" value="Genomic_DNA"/>
</dbReference>
<evidence type="ECO:0000256" key="2">
    <source>
        <dbReference type="ARBA" id="ARBA00023125"/>
    </source>
</evidence>
<dbReference type="PRINTS" id="PR00778">
    <property type="entry name" value="HTHARSR"/>
</dbReference>
<keyword evidence="2" id="KW-0238">DNA-binding</keyword>
<dbReference type="SUPFAM" id="SSF46785">
    <property type="entry name" value="Winged helix' DNA-binding domain"/>
    <property type="match status" value="1"/>
</dbReference>
<reference evidence="7" key="2">
    <citation type="submission" date="2016-01" db="EMBL/GenBank/DDBJ databases">
        <authorList>
            <person name="Poehlein A."/>
            <person name="Schlien K."/>
            <person name="Gottschalk G."/>
            <person name="Buckel W."/>
            <person name="Daniel R."/>
        </authorList>
    </citation>
    <scope>NUCLEOTIDE SEQUENCE [LARGE SCALE GENOMIC DNA]</scope>
    <source>
        <strain evidence="7">X2</strain>
    </source>
</reference>
<evidence type="ECO:0000256" key="1">
    <source>
        <dbReference type="ARBA" id="ARBA00023015"/>
    </source>
</evidence>
<dbReference type="InterPro" id="IPR036388">
    <property type="entry name" value="WH-like_DNA-bd_sf"/>
</dbReference>
<dbReference type="InterPro" id="IPR011991">
    <property type="entry name" value="ArsR-like_HTH"/>
</dbReference>
<dbReference type="Pfam" id="PF01022">
    <property type="entry name" value="HTH_5"/>
    <property type="match status" value="1"/>
</dbReference>
<evidence type="ECO:0000313" key="8">
    <source>
        <dbReference type="Proteomes" id="UP000184204"/>
    </source>
</evidence>
<dbReference type="InterPro" id="IPR036390">
    <property type="entry name" value="WH_DNA-bd_sf"/>
</dbReference>
<dbReference type="CDD" id="cd00090">
    <property type="entry name" value="HTH_ARSR"/>
    <property type="match status" value="1"/>
</dbReference>
<organism evidence="6 8">
    <name type="scientific">Anaerotignum propionicum DSM 1682</name>
    <dbReference type="NCBI Taxonomy" id="991789"/>
    <lineage>
        <taxon>Bacteria</taxon>
        <taxon>Bacillati</taxon>
        <taxon>Bacillota</taxon>
        <taxon>Clostridia</taxon>
        <taxon>Lachnospirales</taxon>
        <taxon>Anaerotignaceae</taxon>
        <taxon>Anaerotignum</taxon>
    </lineage>
</organism>
<dbReference type="PANTHER" id="PTHR43132">
    <property type="entry name" value="ARSENICAL RESISTANCE OPERON REPRESSOR ARSR-RELATED"/>
    <property type="match status" value="1"/>
</dbReference>
<dbReference type="InterPro" id="IPR001845">
    <property type="entry name" value="HTH_ArsR_DNA-bd_dom"/>
</dbReference>
<dbReference type="Proteomes" id="UP000068026">
    <property type="component" value="Chromosome"/>
</dbReference>